<reference evidence="2" key="1">
    <citation type="submission" date="2017-04" db="EMBL/GenBank/DDBJ databases">
        <title>Genome evolution of the luminous symbionts of deep sea anglerfish.</title>
        <authorList>
            <person name="Hendry T.A."/>
        </authorList>
    </citation>
    <scope>NUCLEOTIDE SEQUENCE [LARGE SCALE GENOMIC DNA]</scope>
</reference>
<sequence>MALWRDDLDELVKNATIISDLSTMHNMGTIMVNLKSQIESDNEMDKINQLVTVNLV</sequence>
<accession>A0A2A5T3K3</accession>
<dbReference type="EMBL" id="NBYY01000015">
    <property type="protein sequence ID" value="PCS22737.1"/>
    <property type="molecule type" value="Genomic_DNA"/>
</dbReference>
<evidence type="ECO:0000313" key="2">
    <source>
        <dbReference type="Proteomes" id="UP000219020"/>
    </source>
</evidence>
<dbReference type="RefSeq" id="WP_158523660.1">
    <property type="nucleotide sequence ID" value="NZ_CAWNJE010000009.1"/>
</dbReference>
<evidence type="ECO:0000313" key="1">
    <source>
        <dbReference type="EMBL" id="PCS22737.1"/>
    </source>
</evidence>
<gene>
    <name evidence="1" type="ORF">BTN49_1695</name>
</gene>
<comment type="caution">
    <text evidence="1">The sequence shown here is derived from an EMBL/GenBank/DDBJ whole genome shotgun (WGS) entry which is preliminary data.</text>
</comment>
<dbReference type="Proteomes" id="UP000219020">
    <property type="component" value="Unassembled WGS sequence"/>
</dbReference>
<keyword evidence="2" id="KW-1185">Reference proteome</keyword>
<name>A0A2A5T3K3_9GAMM</name>
<protein>
    <submittedName>
        <fullName evidence="1">Uncharacterized protein</fullName>
    </submittedName>
</protein>
<dbReference type="AlphaFoldDB" id="A0A2A5T3K3"/>
<proteinExistence type="predicted"/>
<dbReference type="GeneID" id="66952850"/>
<organism evidence="1 2">
    <name type="scientific">Candidatus Enterovibrio escicola</name>
    <dbReference type="NCBI Taxonomy" id="1927127"/>
    <lineage>
        <taxon>Bacteria</taxon>
        <taxon>Pseudomonadati</taxon>
        <taxon>Pseudomonadota</taxon>
        <taxon>Gammaproteobacteria</taxon>
        <taxon>Vibrionales</taxon>
        <taxon>Vibrionaceae</taxon>
        <taxon>Enterovibrio</taxon>
    </lineage>
</organism>